<keyword evidence="1" id="KW-0132">Cell division</keyword>
<evidence type="ECO:0000256" key="1">
    <source>
        <dbReference type="ARBA" id="ARBA00022618"/>
    </source>
</evidence>
<keyword evidence="5" id="KW-1185">Reference proteome</keyword>
<sequence length="91" mass="10485">MKVLEALNYNLVIYLPYRSLSRFLQDAGVTDATQLTWGLINDTYKMDLILICPPYLITLACMYIASVLKDKETVAWFEELRVDMNVVCMQA</sequence>
<comment type="caution">
    <text evidence="4">The sequence shown here is derived from an EMBL/GenBank/DDBJ whole genome shotgun (WGS) entry which is preliminary data.</text>
</comment>
<dbReference type="AlphaFoldDB" id="A0A2G2ZQ31"/>
<accession>A0A2G2ZQ31</accession>
<evidence type="ECO:0000256" key="2">
    <source>
        <dbReference type="ARBA" id="ARBA00023306"/>
    </source>
</evidence>
<keyword evidence="2" id="KW-0131">Cell cycle</keyword>
<keyword evidence="3" id="KW-1133">Transmembrane helix</keyword>
<keyword evidence="3" id="KW-0812">Transmembrane</keyword>
<feature type="transmembrane region" description="Helical" evidence="3">
    <location>
        <begin position="48"/>
        <end position="68"/>
    </location>
</feature>
<name>A0A2G2ZQ31_CAPAN</name>
<dbReference type="GO" id="GO:0051301">
    <property type="term" value="P:cell division"/>
    <property type="evidence" value="ECO:0007669"/>
    <property type="project" value="UniProtKB-KW"/>
</dbReference>
<evidence type="ECO:0000313" key="5">
    <source>
        <dbReference type="Proteomes" id="UP000222542"/>
    </source>
</evidence>
<dbReference type="STRING" id="4072.A0A2G2ZQ31"/>
<evidence type="ECO:0000256" key="3">
    <source>
        <dbReference type="SAM" id="Phobius"/>
    </source>
</evidence>
<dbReference type="InterPro" id="IPR043198">
    <property type="entry name" value="Cyclin/Ssn8"/>
</dbReference>
<reference evidence="4 5" key="2">
    <citation type="journal article" date="2017" name="Genome Biol.">
        <title>New reference genome sequences of hot pepper reveal the massive evolution of plant disease-resistance genes by retroduplication.</title>
        <authorList>
            <person name="Kim S."/>
            <person name="Park J."/>
            <person name="Yeom S.I."/>
            <person name="Kim Y.M."/>
            <person name="Seo E."/>
            <person name="Kim K.T."/>
            <person name="Kim M.S."/>
            <person name="Lee J.M."/>
            <person name="Cheong K."/>
            <person name="Shin H.S."/>
            <person name="Kim S.B."/>
            <person name="Han K."/>
            <person name="Lee J."/>
            <person name="Park M."/>
            <person name="Lee H.A."/>
            <person name="Lee H.Y."/>
            <person name="Lee Y."/>
            <person name="Oh S."/>
            <person name="Lee J.H."/>
            <person name="Choi E."/>
            <person name="Choi E."/>
            <person name="Lee S.E."/>
            <person name="Jeon J."/>
            <person name="Kim H."/>
            <person name="Choi G."/>
            <person name="Song H."/>
            <person name="Lee J."/>
            <person name="Lee S.C."/>
            <person name="Kwon J.K."/>
            <person name="Lee H.Y."/>
            <person name="Koo N."/>
            <person name="Hong Y."/>
            <person name="Kim R.W."/>
            <person name="Kang W.H."/>
            <person name="Huh J.H."/>
            <person name="Kang B.C."/>
            <person name="Yang T.J."/>
            <person name="Lee Y.H."/>
            <person name="Bennetzen J.L."/>
            <person name="Choi D."/>
        </authorList>
    </citation>
    <scope>NUCLEOTIDE SEQUENCE [LARGE SCALE GENOMIC DNA]</scope>
    <source>
        <strain evidence="5">cv. CM334</strain>
    </source>
</reference>
<dbReference type="SUPFAM" id="SSF47954">
    <property type="entry name" value="Cyclin-like"/>
    <property type="match status" value="1"/>
</dbReference>
<gene>
    <name evidence="4" type="ORF">T459_12549</name>
</gene>
<dbReference type="Gene3D" id="1.10.472.10">
    <property type="entry name" value="Cyclin-like"/>
    <property type="match status" value="1"/>
</dbReference>
<keyword evidence="3" id="KW-0472">Membrane</keyword>
<dbReference type="InterPro" id="IPR036915">
    <property type="entry name" value="Cyclin-like_sf"/>
</dbReference>
<evidence type="ECO:0000313" key="4">
    <source>
        <dbReference type="EMBL" id="PHT84106.1"/>
    </source>
</evidence>
<organism evidence="4 5">
    <name type="scientific">Capsicum annuum</name>
    <name type="common">Capsicum pepper</name>
    <dbReference type="NCBI Taxonomy" id="4072"/>
    <lineage>
        <taxon>Eukaryota</taxon>
        <taxon>Viridiplantae</taxon>
        <taxon>Streptophyta</taxon>
        <taxon>Embryophyta</taxon>
        <taxon>Tracheophyta</taxon>
        <taxon>Spermatophyta</taxon>
        <taxon>Magnoliopsida</taxon>
        <taxon>eudicotyledons</taxon>
        <taxon>Gunneridae</taxon>
        <taxon>Pentapetalae</taxon>
        <taxon>asterids</taxon>
        <taxon>lamiids</taxon>
        <taxon>Solanales</taxon>
        <taxon>Solanaceae</taxon>
        <taxon>Solanoideae</taxon>
        <taxon>Capsiceae</taxon>
        <taxon>Capsicum</taxon>
    </lineage>
</organism>
<dbReference type="OMA" id="ILICPPY"/>
<protein>
    <submittedName>
        <fullName evidence="4">Cyclin-C1-1</fullName>
    </submittedName>
</protein>
<dbReference type="GO" id="GO:0006357">
    <property type="term" value="P:regulation of transcription by RNA polymerase II"/>
    <property type="evidence" value="ECO:0007669"/>
    <property type="project" value="InterPro"/>
</dbReference>
<proteinExistence type="predicted"/>
<dbReference type="GO" id="GO:0016538">
    <property type="term" value="F:cyclin-dependent protein serine/threonine kinase regulator activity"/>
    <property type="evidence" value="ECO:0007669"/>
    <property type="project" value="InterPro"/>
</dbReference>
<dbReference type="EMBL" id="AYRZ02000004">
    <property type="protein sequence ID" value="PHT84106.1"/>
    <property type="molecule type" value="Genomic_DNA"/>
</dbReference>
<dbReference type="Gramene" id="PHT84106">
    <property type="protein sequence ID" value="PHT84106"/>
    <property type="gene ID" value="T459_12549"/>
</dbReference>
<reference evidence="4 5" key="1">
    <citation type="journal article" date="2014" name="Nat. Genet.">
        <title>Genome sequence of the hot pepper provides insights into the evolution of pungency in Capsicum species.</title>
        <authorList>
            <person name="Kim S."/>
            <person name="Park M."/>
            <person name="Yeom S.I."/>
            <person name="Kim Y.M."/>
            <person name="Lee J.M."/>
            <person name="Lee H.A."/>
            <person name="Seo E."/>
            <person name="Choi J."/>
            <person name="Cheong K."/>
            <person name="Kim K.T."/>
            <person name="Jung K."/>
            <person name="Lee G.W."/>
            <person name="Oh S.K."/>
            <person name="Bae C."/>
            <person name="Kim S.B."/>
            <person name="Lee H.Y."/>
            <person name="Kim S.Y."/>
            <person name="Kim M.S."/>
            <person name="Kang B.C."/>
            <person name="Jo Y.D."/>
            <person name="Yang H.B."/>
            <person name="Jeong H.J."/>
            <person name="Kang W.H."/>
            <person name="Kwon J.K."/>
            <person name="Shin C."/>
            <person name="Lim J.Y."/>
            <person name="Park J.H."/>
            <person name="Huh J.H."/>
            <person name="Kim J.S."/>
            <person name="Kim B.D."/>
            <person name="Cohen O."/>
            <person name="Paran I."/>
            <person name="Suh M.C."/>
            <person name="Lee S.B."/>
            <person name="Kim Y.K."/>
            <person name="Shin Y."/>
            <person name="Noh S.J."/>
            <person name="Park J."/>
            <person name="Seo Y.S."/>
            <person name="Kwon S.Y."/>
            <person name="Kim H.A."/>
            <person name="Park J.M."/>
            <person name="Kim H.J."/>
            <person name="Choi S.B."/>
            <person name="Bosland P.W."/>
            <person name="Reeves G."/>
            <person name="Jo S.H."/>
            <person name="Lee B.W."/>
            <person name="Cho H.T."/>
            <person name="Choi H.S."/>
            <person name="Lee M.S."/>
            <person name="Yu Y."/>
            <person name="Do Choi Y."/>
            <person name="Park B.S."/>
            <person name="van Deynze A."/>
            <person name="Ashrafi H."/>
            <person name="Hill T."/>
            <person name="Kim W.T."/>
            <person name="Pai H.S."/>
            <person name="Ahn H.K."/>
            <person name="Yeam I."/>
            <person name="Giovannoni J.J."/>
            <person name="Rose J.K."/>
            <person name="Sorensen I."/>
            <person name="Lee S.J."/>
            <person name="Kim R.W."/>
            <person name="Choi I.Y."/>
            <person name="Choi B.S."/>
            <person name="Lim J.S."/>
            <person name="Lee Y.H."/>
            <person name="Choi D."/>
        </authorList>
    </citation>
    <scope>NUCLEOTIDE SEQUENCE [LARGE SCALE GENOMIC DNA]</scope>
    <source>
        <strain evidence="5">cv. CM334</strain>
    </source>
</reference>
<dbReference type="Proteomes" id="UP000222542">
    <property type="component" value="Unassembled WGS sequence"/>
</dbReference>
<dbReference type="PANTHER" id="PTHR10026">
    <property type="entry name" value="CYCLIN"/>
    <property type="match status" value="1"/>
</dbReference>